<gene>
    <name evidence="1" type="ORF">G5635_01530</name>
</gene>
<name>A0A6G4MIQ0_9ENTR</name>
<reference evidence="1" key="1">
    <citation type="submission" date="2020-02" db="EMBL/GenBank/DDBJ databases">
        <title>WGS of Carbapenem-Resistant Enterobacteriaceae.</title>
        <authorList>
            <person name="Tokajian S."/>
            <person name="El Chaar M."/>
            <person name="El Khoury M."/>
        </authorList>
    </citation>
    <scope>NUCLEOTIDE SEQUENCE</scope>
    <source>
        <strain evidence="1">EHM_71</strain>
    </source>
</reference>
<dbReference type="AlphaFoldDB" id="A0A6G4MIQ0"/>
<protein>
    <submittedName>
        <fullName evidence="1">Uncharacterized protein</fullName>
    </submittedName>
</protein>
<dbReference type="RefSeq" id="WP_163358712.1">
    <property type="nucleotide sequence ID" value="NZ_JAAJRM010000001.1"/>
</dbReference>
<evidence type="ECO:0000313" key="1">
    <source>
        <dbReference type="EMBL" id="NGF41095.1"/>
    </source>
</evidence>
<accession>A0A6G4MIQ0</accession>
<sequence length="204" mass="23402">MTPRQRRNHIEALGKAAMAPRKSWLGKSILLNDIQSGWIKSLLTVWGEFVRGGTAPAKPCGHSCWNVLRGKNWSDKALERFTAALNQAREEGYRGEQAMRRARSILWPESPVSVINQAMSSDDAKFMENVVLQAFDLKDPVYIVGRQYYTTRKKIADITRDLQHLAPWLTDSEARKRVRWCLEIFRAKVFLSARNALKENSRKS</sequence>
<organism evidence="1">
    <name type="scientific">Enterobacter hormaechei</name>
    <dbReference type="NCBI Taxonomy" id="158836"/>
    <lineage>
        <taxon>Bacteria</taxon>
        <taxon>Pseudomonadati</taxon>
        <taxon>Pseudomonadota</taxon>
        <taxon>Gammaproteobacteria</taxon>
        <taxon>Enterobacterales</taxon>
        <taxon>Enterobacteriaceae</taxon>
        <taxon>Enterobacter</taxon>
        <taxon>Enterobacter cloacae complex</taxon>
    </lineage>
</organism>
<dbReference type="EMBL" id="JAAJRM010000001">
    <property type="protein sequence ID" value="NGF41095.1"/>
    <property type="molecule type" value="Genomic_DNA"/>
</dbReference>
<comment type="caution">
    <text evidence="1">The sequence shown here is derived from an EMBL/GenBank/DDBJ whole genome shotgun (WGS) entry which is preliminary data.</text>
</comment>
<proteinExistence type="predicted"/>